<accession>T2JSF6</accession>
<dbReference type="Proteomes" id="UP000018130">
    <property type="component" value="Unassembled WGS sequence"/>
</dbReference>
<reference evidence="1 2" key="1">
    <citation type="submission" date="2013-01" db="EMBL/GenBank/DDBJ databases">
        <authorList>
            <person name="Bench S."/>
        </authorList>
    </citation>
    <scope>NUCLEOTIDE SEQUENCE [LARGE SCALE GENOMIC DNA]</scope>
    <source>
        <strain evidence="1 2">WH 0402</strain>
    </source>
</reference>
<protein>
    <submittedName>
        <fullName evidence="1">Quinoprotein</fullName>
    </submittedName>
</protein>
<dbReference type="AlphaFoldDB" id="T2JSF6"/>
<organism evidence="1 2">
    <name type="scientific">Crocosphaera watsonii WH 0402</name>
    <dbReference type="NCBI Taxonomy" id="1284629"/>
    <lineage>
        <taxon>Bacteria</taxon>
        <taxon>Bacillati</taxon>
        <taxon>Cyanobacteriota</taxon>
        <taxon>Cyanophyceae</taxon>
        <taxon>Oscillatoriophycideae</taxon>
        <taxon>Chroococcales</taxon>
        <taxon>Aphanothecaceae</taxon>
        <taxon>Crocosphaera</taxon>
    </lineage>
</organism>
<evidence type="ECO:0000313" key="1">
    <source>
        <dbReference type="EMBL" id="CCQ67527.1"/>
    </source>
</evidence>
<evidence type="ECO:0000313" key="2">
    <source>
        <dbReference type="Proteomes" id="UP000018130"/>
    </source>
</evidence>
<gene>
    <name evidence="1" type="ORF">CWATWH0402_745</name>
</gene>
<proteinExistence type="predicted"/>
<reference evidence="1 2" key="2">
    <citation type="submission" date="2013-09" db="EMBL/GenBank/DDBJ databases">
        <title>Whole genome comparison of six Crocosphaera watsonii strains with differing phenotypes.</title>
        <authorList>
            <person name="Bench S.R."/>
            <person name="Heller P."/>
            <person name="Frank I."/>
            <person name="Arciniega M."/>
            <person name="Shilova I.N."/>
            <person name="Zehr J.P."/>
        </authorList>
    </citation>
    <scope>NUCLEOTIDE SEQUENCE [LARGE SCALE GENOMIC DNA]</scope>
    <source>
        <strain evidence="1 2">WH 0402</strain>
    </source>
</reference>
<sequence length="66" mass="7205">MTFRGMGKHNLYVQSLTTSILGLSLGLGLVGSHSVSAFDFDKSYWPLMAQQMINLDCLCHCLAIGL</sequence>
<name>T2JSF6_CROWT</name>
<comment type="caution">
    <text evidence="1">The sequence shown here is derived from an EMBL/GenBank/DDBJ whole genome shotgun (WGS) entry which is preliminary data.</text>
</comment>
<dbReference type="EMBL" id="CAQN01000612">
    <property type="protein sequence ID" value="CCQ67527.1"/>
    <property type="molecule type" value="Genomic_DNA"/>
</dbReference>